<evidence type="ECO:0000313" key="2">
    <source>
        <dbReference type="EMBL" id="KAK0160456.1"/>
    </source>
</evidence>
<evidence type="ECO:0000259" key="1">
    <source>
        <dbReference type="Pfam" id="PF20700"/>
    </source>
</evidence>
<dbReference type="InterPro" id="IPR049012">
    <property type="entry name" value="Mutator_transp_dom"/>
</dbReference>
<dbReference type="EMBL" id="JAQQBS010001423">
    <property type="protein sequence ID" value="KAK0160456.1"/>
    <property type="molecule type" value="Genomic_DNA"/>
</dbReference>
<evidence type="ECO:0000313" key="3">
    <source>
        <dbReference type="Proteomes" id="UP001168990"/>
    </source>
</evidence>
<dbReference type="Pfam" id="PF20700">
    <property type="entry name" value="Mutator"/>
    <property type="match status" value="1"/>
</dbReference>
<protein>
    <recommendedName>
        <fullName evidence="1">Mutator-like transposase domain-containing protein</fullName>
    </recommendedName>
</protein>
<comment type="caution">
    <text evidence="2">The sequence shown here is derived from an EMBL/GenBank/DDBJ whole genome shotgun (WGS) entry which is preliminary data.</text>
</comment>
<sequence length="185" mass="20316">MKYNSVWKCGNGDLLKKVLDKKIKIKNALQEKRKGNDSSTNTSKTNLCEGNRVVDLKFLGEKLKCVKCFEVLCLNNIVHEQHLGLNSILKVKCEKCDTISIVPTSKAHNTADNKSKHSDINTGVVLGAVHAGYGCSGLNKILACANISTISPQLFKRYEREVGPAIEEAAKESCKRAAKKELPTT</sequence>
<proteinExistence type="predicted"/>
<gene>
    <name evidence="2" type="ORF">PV328_007865</name>
</gene>
<name>A0AA39F0W8_9HYME</name>
<accession>A0AA39F0W8</accession>
<keyword evidence="3" id="KW-1185">Reference proteome</keyword>
<dbReference type="AlphaFoldDB" id="A0AA39F0W8"/>
<reference evidence="2" key="1">
    <citation type="journal article" date="2023" name="bioRxiv">
        <title>Scaffold-level genome assemblies of two parasitoid biocontrol wasps reveal the parthenogenesis mechanism and an associated novel virus.</title>
        <authorList>
            <person name="Inwood S."/>
            <person name="Skelly J."/>
            <person name="Guhlin J."/>
            <person name="Harrop T."/>
            <person name="Goldson S."/>
            <person name="Dearden P."/>
        </authorList>
    </citation>
    <scope>NUCLEOTIDE SEQUENCE</scope>
    <source>
        <strain evidence="2">Irish</strain>
        <tissue evidence="2">Whole body</tissue>
    </source>
</reference>
<feature type="domain" description="Mutator-like transposase" evidence="1">
    <location>
        <begin position="50"/>
        <end position="181"/>
    </location>
</feature>
<reference evidence="2" key="2">
    <citation type="submission" date="2023-03" db="EMBL/GenBank/DDBJ databases">
        <authorList>
            <person name="Inwood S.N."/>
            <person name="Skelly J.G."/>
            <person name="Guhlin J."/>
            <person name="Harrop T.W.R."/>
            <person name="Goldson S.G."/>
            <person name="Dearden P.K."/>
        </authorList>
    </citation>
    <scope>NUCLEOTIDE SEQUENCE</scope>
    <source>
        <strain evidence="2">Irish</strain>
        <tissue evidence="2">Whole body</tissue>
    </source>
</reference>
<dbReference type="Proteomes" id="UP001168990">
    <property type="component" value="Unassembled WGS sequence"/>
</dbReference>
<organism evidence="2 3">
    <name type="scientific">Microctonus aethiopoides</name>
    <dbReference type="NCBI Taxonomy" id="144406"/>
    <lineage>
        <taxon>Eukaryota</taxon>
        <taxon>Metazoa</taxon>
        <taxon>Ecdysozoa</taxon>
        <taxon>Arthropoda</taxon>
        <taxon>Hexapoda</taxon>
        <taxon>Insecta</taxon>
        <taxon>Pterygota</taxon>
        <taxon>Neoptera</taxon>
        <taxon>Endopterygota</taxon>
        <taxon>Hymenoptera</taxon>
        <taxon>Apocrita</taxon>
        <taxon>Ichneumonoidea</taxon>
        <taxon>Braconidae</taxon>
        <taxon>Euphorinae</taxon>
        <taxon>Microctonus</taxon>
    </lineage>
</organism>